<keyword evidence="1" id="KW-0812">Transmembrane</keyword>
<keyword evidence="1" id="KW-1133">Transmembrane helix</keyword>
<reference evidence="2" key="1">
    <citation type="journal article" date="2009" name="Genome">
        <title>The first complete mitochondrial genome sequences of Amblypygi (Chelicerata: Arachnida) reveal conservation of the ancestral arthropod gene order.</title>
        <authorList>
            <person name="Fahrein K."/>
            <person name="Masta S.E."/>
            <person name="Podsiadlowski L."/>
        </authorList>
    </citation>
    <scope>NUCLEOTIDE SEQUENCE</scope>
</reference>
<feature type="transmembrane region" description="Helical" evidence="1">
    <location>
        <begin position="43"/>
        <end position="66"/>
    </location>
</feature>
<feature type="transmembrane region" description="Helical" evidence="1">
    <location>
        <begin position="118"/>
        <end position="139"/>
    </location>
</feature>
<dbReference type="AlphaFoldDB" id="B5U6K9"/>
<geneLocation type="mitochondrion" evidence="2"/>
<accession>B5U6K9</accession>
<evidence type="ECO:0000256" key="1">
    <source>
        <dbReference type="SAM" id="Phobius"/>
    </source>
</evidence>
<dbReference type="RefSeq" id="YP_002242163.1">
    <property type="nucleotide sequence ID" value="NC_011293.1"/>
</dbReference>
<protein>
    <submittedName>
        <fullName evidence="2">NADH dehydrogenase subunit 6</fullName>
    </submittedName>
</protein>
<gene>
    <name evidence="2" type="primary">ND6</name>
</gene>
<name>B5U6K9_9ARAC</name>
<sequence>MISIPLTLAIFFILFHHPISMILTLTLITLSTALIMTSFSALSWFSYILTLVMIGAMLVVFIYLASMAPNETFTPPPLMKTLMLIVIPLMIMLMVPALPTTHKLDPTTTKQIFMSTSTSPNISLAAFLFITMVVVVKITSLTRGPLKSS</sequence>
<dbReference type="CTD" id="4541"/>
<dbReference type="EMBL" id="FJ204233">
    <property type="protein sequence ID" value="ACI02277.1"/>
    <property type="molecule type" value="Genomic_DNA"/>
</dbReference>
<organism evidence="2">
    <name type="scientific">Damon diadema</name>
    <dbReference type="NCBI Taxonomy" id="317680"/>
    <lineage>
        <taxon>Eukaryota</taxon>
        <taxon>Metazoa</taxon>
        <taxon>Ecdysozoa</taxon>
        <taxon>Arthropoda</taxon>
        <taxon>Chelicerata</taxon>
        <taxon>Arachnida</taxon>
        <taxon>Amblypygi</taxon>
        <taxon>Phrynichidae</taxon>
        <taxon>Damoninae</taxon>
        <taxon>Damon</taxon>
    </lineage>
</organism>
<keyword evidence="2" id="KW-0496">Mitochondrion</keyword>
<proteinExistence type="predicted"/>
<evidence type="ECO:0000313" key="2">
    <source>
        <dbReference type="EMBL" id="ACI02277.1"/>
    </source>
</evidence>
<feature type="transmembrane region" description="Helical" evidence="1">
    <location>
        <begin position="78"/>
        <end position="98"/>
    </location>
</feature>
<keyword evidence="1" id="KW-0472">Membrane</keyword>
<dbReference type="GeneID" id="6941180"/>